<dbReference type="InterPro" id="IPR058533">
    <property type="entry name" value="Cation_efflux_TM"/>
</dbReference>
<keyword evidence="4 10" id="KW-0812">Transmembrane</keyword>
<comment type="caution">
    <text evidence="13">The sequence shown here is derived from an EMBL/GenBank/DDBJ whole genome shotgun (WGS) entry which is preliminary data.</text>
</comment>
<dbReference type="GO" id="GO:0005886">
    <property type="term" value="C:plasma membrane"/>
    <property type="evidence" value="ECO:0007669"/>
    <property type="project" value="TreeGrafter"/>
</dbReference>
<dbReference type="Pfam" id="PF16916">
    <property type="entry name" value="ZT_dimer"/>
    <property type="match status" value="1"/>
</dbReference>
<evidence type="ECO:0000256" key="3">
    <source>
        <dbReference type="ARBA" id="ARBA00022448"/>
    </source>
</evidence>
<organism evidence="13 14">
    <name type="scientific">Snodgrassella alvi SCGC AB-598-J21</name>
    <dbReference type="NCBI Taxonomy" id="1385367"/>
    <lineage>
        <taxon>Bacteria</taxon>
        <taxon>Pseudomonadati</taxon>
        <taxon>Pseudomonadota</taxon>
        <taxon>Betaproteobacteria</taxon>
        <taxon>Neisseriales</taxon>
        <taxon>Neisseriaceae</taxon>
        <taxon>Snodgrassella</taxon>
    </lineage>
</organism>
<keyword evidence="7" id="KW-0406">Ion transport</keyword>
<keyword evidence="6 10" id="KW-1133">Transmembrane helix</keyword>
<keyword evidence="5" id="KW-0862">Zinc</keyword>
<feature type="compositionally biased region" description="Basic and acidic residues" evidence="9">
    <location>
        <begin position="1"/>
        <end position="16"/>
    </location>
</feature>
<dbReference type="InterPro" id="IPR027469">
    <property type="entry name" value="Cation_efflux_TMD_sf"/>
</dbReference>
<reference evidence="13 14" key="1">
    <citation type="journal article" date="2014" name="PLoS Genet.">
        <title>Hidden diversity in honey bee gut symbionts detected by single-cell genomics.</title>
        <authorList>
            <person name="Engel P."/>
            <person name="Stepanauskas R."/>
            <person name="Moran N."/>
        </authorList>
    </citation>
    <scope>NUCLEOTIDE SEQUENCE [LARGE SCALE GENOMIC DNA]</scope>
    <source>
        <strain evidence="13 14">SCGC AB-598-J21</strain>
    </source>
</reference>
<evidence type="ECO:0000256" key="5">
    <source>
        <dbReference type="ARBA" id="ARBA00022906"/>
    </source>
</evidence>
<dbReference type="PANTHER" id="PTHR11562">
    <property type="entry name" value="CATION EFFLUX PROTEIN/ ZINC TRANSPORTER"/>
    <property type="match status" value="1"/>
</dbReference>
<dbReference type="Gene3D" id="3.30.70.1350">
    <property type="entry name" value="Cation efflux protein, cytoplasmic domain"/>
    <property type="match status" value="1"/>
</dbReference>
<dbReference type="GO" id="GO:0005385">
    <property type="term" value="F:zinc ion transmembrane transporter activity"/>
    <property type="evidence" value="ECO:0007669"/>
    <property type="project" value="TreeGrafter"/>
</dbReference>
<evidence type="ECO:0000256" key="8">
    <source>
        <dbReference type="ARBA" id="ARBA00023136"/>
    </source>
</evidence>
<dbReference type="AlphaFoldDB" id="A0A074V695"/>
<evidence type="ECO:0000313" key="13">
    <source>
        <dbReference type="EMBL" id="KEQ00938.1"/>
    </source>
</evidence>
<dbReference type="NCBIfam" id="TIGR01297">
    <property type="entry name" value="CDF"/>
    <property type="match status" value="1"/>
</dbReference>
<evidence type="ECO:0000256" key="1">
    <source>
        <dbReference type="ARBA" id="ARBA00004141"/>
    </source>
</evidence>
<feature type="transmembrane region" description="Helical" evidence="10">
    <location>
        <begin position="133"/>
        <end position="155"/>
    </location>
</feature>
<comment type="similarity">
    <text evidence="2">Belongs to the cation diffusion facilitator (CDF) transporter (TC 2.A.4) family. SLC30A subfamily.</text>
</comment>
<protein>
    <submittedName>
        <fullName evidence="13">Co/Zn/Cd efflux system component</fullName>
    </submittedName>
</protein>
<evidence type="ECO:0000259" key="12">
    <source>
        <dbReference type="Pfam" id="PF16916"/>
    </source>
</evidence>
<dbReference type="EMBL" id="AVQL01000441">
    <property type="protein sequence ID" value="KEQ00938.1"/>
    <property type="molecule type" value="Genomic_DNA"/>
</dbReference>
<evidence type="ECO:0000256" key="6">
    <source>
        <dbReference type="ARBA" id="ARBA00022989"/>
    </source>
</evidence>
<dbReference type="Gene3D" id="1.20.1510.10">
    <property type="entry name" value="Cation efflux protein transmembrane domain"/>
    <property type="match status" value="1"/>
</dbReference>
<evidence type="ECO:0000256" key="2">
    <source>
        <dbReference type="ARBA" id="ARBA00008873"/>
    </source>
</evidence>
<gene>
    <name evidence="13" type="ORF">SASC598J21_012970</name>
</gene>
<dbReference type="InterPro" id="IPR027470">
    <property type="entry name" value="Cation_efflux_CTD"/>
</dbReference>
<dbReference type="PANTHER" id="PTHR11562:SF17">
    <property type="entry name" value="RE54080P-RELATED"/>
    <property type="match status" value="1"/>
</dbReference>
<feature type="transmembrane region" description="Helical" evidence="10">
    <location>
        <begin position="61"/>
        <end position="82"/>
    </location>
</feature>
<feature type="region of interest" description="Disordered" evidence="9">
    <location>
        <begin position="1"/>
        <end position="23"/>
    </location>
</feature>
<keyword evidence="5" id="KW-0864">Zinc transport</keyword>
<keyword evidence="3" id="KW-0813">Transport</keyword>
<evidence type="ECO:0000256" key="4">
    <source>
        <dbReference type="ARBA" id="ARBA00022692"/>
    </source>
</evidence>
<feature type="transmembrane region" description="Helical" evidence="10">
    <location>
        <begin position="102"/>
        <end position="121"/>
    </location>
</feature>
<dbReference type="Pfam" id="PF01545">
    <property type="entry name" value="Cation_efflux"/>
    <property type="match status" value="1"/>
</dbReference>
<evidence type="ECO:0000256" key="10">
    <source>
        <dbReference type="SAM" id="Phobius"/>
    </source>
</evidence>
<keyword evidence="8 10" id="KW-0472">Membrane</keyword>
<dbReference type="SUPFAM" id="SSF160240">
    <property type="entry name" value="Cation efflux protein cytoplasmic domain-like"/>
    <property type="match status" value="1"/>
</dbReference>
<accession>A0A074V695</accession>
<comment type="subcellular location">
    <subcellularLocation>
        <location evidence="1">Membrane</location>
        <topology evidence="1">Multi-pass membrane protein</topology>
    </subcellularLocation>
</comment>
<feature type="domain" description="Cation efflux protein transmembrane" evidence="11">
    <location>
        <begin position="37"/>
        <end position="228"/>
    </location>
</feature>
<evidence type="ECO:0000259" key="11">
    <source>
        <dbReference type="Pfam" id="PF01545"/>
    </source>
</evidence>
<sequence>MHEHNHTHEHEHDEAHHHHHHHHHLGAHSADKKILSISLLIIGAYMVVEIIGGWLTNSLALLSDAGHMFSDALALALSLIAFHLSERPVNGRQTFGYKRFEIIAAAVNGLALMVIAVMIVYEAIGRFVNPPDIATRGMLVISTIGLLVNIIIAWYMHSSSETEHNVNMRGAFLHVLGDLLGSVGAIAAAVLMMLFGWRWADPVASIVVACLIAYSGIGILKTTLRILMEGTPDAIELEQLGRVIQEMPGIKAVHDLHAWTITSNMNALSCHIVVDGTLTITEAEKLVNELAEVLLKHDIHHVTVQTESAAHKHSNNLLCCIPSVAGQHVH</sequence>
<evidence type="ECO:0000256" key="7">
    <source>
        <dbReference type="ARBA" id="ARBA00023065"/>
    </source>
</evidence>
<feature type="transmembrane region" description="Helical" evidence="10">
    <location>
        <begin position="34"/>
        <end position="55"/>
    </location>
</feature>
<dbReference type="SUPFAM" id="SSF161111">
    <property type="entry name" value="Cation efflux protein transmembrane domain-like"/>
    <property type="match status" value="1"/>
</dbReference>
<feature type="domain" description="Cation efflux protein cytoplasmic" evidence="12">
    <location>
        <begin position="232"/>
        <end position="308"/>
    </location>
</feature>
<dbReference type="InterPro" id="IPR002524">
    <property type="entry name" value="Cation_efflux"/>
</dbReference>
<feature type="transmembrane region" description="Helical" evidence="10">
    <location>
        <begin position="203"/>
        <end position="220"/>
    </location>
</feature>
<dbReference type="InterPro" id="IPR036837">
    <property type="entry name" value="Cation_efflux_CTD_sf"/>
</dbReference>
<evidence type="ECO:0000256" key="9">
    <source>
        <dbReference type="SAM" id="MobiDB-lite"/>
    </source>
</evidence>
<name>A0A074V695_9NEIS</name>
<dbReference type="Proteomes" id="UP000027644">
    <property type="component" value="Unassembled WGS sequence"/>
</dbReference>
<evidence type="ECO:0000313" key="14">
    <source>
        <dbReference type="Proteomes" id="UP000027644"/>
    </source>
</evidence>
<feature type="transmembrane region" description="Helical" evidence="10">
    <location>
        <begin position="175"/>
        <end position="197"/>
    </location>
</feature>
<proteinExistence type="inferred from homology"/>
<dbReference type="InterPro" id="IPR050681">
    <property type="entry name" value="CDF/SLC30A"/>
</dbReference>